<evidence type="ECO:0000256" key="5">
    <source>
        <dbReference type="ARBA" id="ARBA00023230"/>
    </source>
</evidence>
<feature type="compositionally biased region" description="Low complexity" evidence="6">
    <location>
        <begin position="96"/>
        <end position="125"/>
    </location>
</feature>
<dbReference type="SUPFAM" id="SSF54236">
    <property type="entry name" value="Ubiquitin-like"/>
    <property type="match status" value="1"/>
</dbReference>
<dbReference type="RefSeq" id="XP_014679199.1">
    <property type="nucleotide sequence ID" value="XM_014823713.1"/>
</dbReference>
<evidence type="ECO:0000313" key="11">
    <source>
        <dbReference type="RefSeq" id="XP_014679193.1"/>
    </source>
</evidence>
<sequence length="392" mass="44407">MDSDGISLVIKAPNMKVQDHIVECDMGWTVQQLKAHLAKDYPGEPAVERQKLIYSGQLLPDHLTLKDFLRQYDEDTRTHTLHLVCAQMKDQLRDGPVAPKPNVKPAASAGVATSTSAPSTSQQLPQLPEGLRHRLNTAPTPSPPTSQNQQWSNYTQLQQMAAQYQHNPYQGLTPEQQYWVYAQYMQQYMYYAQMGFPVANMMSYAATVQPNVAPGNNVPGPQAQQGLNNAAGNQNVRMDAQGNAVLDDDEEEHANDWLDWIYTFCRVSILFSILYFYSSLSRFVVVLTCFFFFYLYQKGFFMIARRVNANNNRVQAPQRQPQQQEQQPDNLQQGGQAEEAQQEVAETEQNTDPVRIQQSEPPQPSPLATMWTFLVTFFSSLIPERPLPVNAN</sequence>
<accession>A0ABM1F428</accession>
<keyword evidence="4 7" id="KW-0472">Membrane</keyword>
<evidence type="ECO:0000259" key="8">
    <source>
        <dbReference type="PROSITE" id="PS50053"/>
    </source>
</evidence>
<reference evidence="10 11" key="1">
    <citation type="submission" date="2025-05" db="UniProtKB">
        <authorList>
            <consortium name="RefSeq"/>
        </authorList>
    </citation>
    <scope>IDENTIFICATION</scope>
</reference>
<dbReference type="RefSeq" id="XP_014679193.1">
    <property type="nucleotide sequence ID" value="XM_014823707.1"/>
</dbReference>
<evidence type="ECO:0000256" key="4">
    <source>
        <dbReference type="ARBA" id="ARBA00023136"/>
    </source>
</evidence>
<evidence type="ECO:0000256" key="2">
    <source>
        <dbReference type="ARBA" id="ARBA00022692"/>
    </source>
</evidence>
<dbReference type="InterPro" id="IPR029071">
    <property type="entry name" value="Ubiquitin-like_domsf"/>
</dbReference>
<feature type="compositionally biased region" description="Polar residues" evidence="6">
    <location>
        <begin position="350"/>
        <end position="360"/>
    </location>
</feature>
<dbReference type="InterPro" id="IPR039751">
    <property type="entry name" value="HERPUD1/2"/>
</dbReference>
<dbReference type="PROSITE" id="PS50053">
    <property type="entry name" value="UBIQUITIN_2"/>
    <property type="match status" value="1"/>
</dbReference>
<dbReference type="Gene3D" id="3.10.20.90">
    <property type="entry name" value="Phosphatidylinositol 3-kinase Catalytic Subunit, Chain A, domain 1"/>
    <property type="match status" value="1"/>
</dbReference>
<keyword evidence="2 7" id="KW-0812">Transmembrane</keyword>
<keyword evidence="3 7" id="KW-1133">Transmembrane helix</keyword>
<dbReference type="PANTHER" id="PTHR12943">
    <property type="entry name" value="HOMOCYSTEINE-RESPONSIVE ENDOPLASMIC RETICULUM-RESIDENT UNIQUITIN-LIKE DOMAIN HERPUD PROTEIN FAMILY MEMBER"/>
    <property type="match status" value="1"/>
</dbReference>
<dbReference type="GeneID" id="106819037"/>
<comment type="subcellular location">
    <subcellularLocation>
        <location evidence="1">Membrane</location>
    </subcellularLocation>
</comment>
<protein>
    <submittedName>
        <fullName evidence="10 11">Homocysteine-responsive endoplasmic reticulum-resident ubiquitin-like domain member 2 protein</fullName>
    </submittedName>
</protein>
<evidence type="ECO:0000256" key="1">
    <source>
        <dbReference type="ARBA" id="ARBA00004370"/>
    </source>
</evidence>
<evidence type="ECO:0000256" key="3">
    <source>
        <dbReference type="ARBA" id="ARBA00022989"/>
    </source>
</evidence>
<dbReference type="InterPro" id="IPR000626">
    <property type="entry name" value="Ubiquitin-like_dom"/>
</dbReference>
<evidence type="ECO:0000256" key="6">
    <source>
        <dbReference type="SAM" id="MobiDB-lite"/>
    </source>
</evidence>
<evidence type="ECO:0000256" key="7">
    <source>
        <dbReference type="SAM" id="Phobius"/>
    </source>
</evidence>
<dbReference type="CDD" id="cd01790">
    <property type="entry name" value="Ubl_HERP"/>
    <property type="match status" value="1"/>
</dbReference>
<gene>
    <name evidence="10 11 12" type="primary">LOC106819037</name>
</gene>
<feature type="region of interest" description="Disordered" evidence="6">
    <location>
        <begin position="313"/>
        <end position="365"/>
    </location>
</feature>
<dbReference type="SMART" id="SM00213">
    <property type="entry name" value="UBQ"/>
    <property type="match status" value="1"/>
</dbReference>
<dbReference type="Proteomes" id="UP000695022">
    <property type="component" value="Unplaced"/>
</dbReference>
<feature type="compositionally biased region" description="Low complexity" evidence="6">
    <location>
        <begin position="313"/>
        <end position="348"/>
    </location>
</feature>
<evidence type="ECO:0000313" key="9">
    <source>
        <dbReference type="Proteomes" id="UP000695022"/>
    </source>
</evidence>
<proteinExistence type="predicted"/>
<dbReference type="RefSeq" id="XP_014679186.1">
    <property type="nucleotide sequence ID" value="XM_014823700.1"/>
</dbReference>
<name>A0ABM1F428_PRICU</name>
<keyword evidence="5" id="KW-0834">Unfolded protein response</keyword>
<evidence type="ECO:0000313" key="10">
    <source>
        <dbReference type="RefSeq" id="XP_014679186.1"/>
    </source>
</evidence>
<keyword evidence="9" id="KW-1185">Reference proteome</keyword>
<evidence type="ECO:0000313" key="12">
    <source>
        <dbReference type="RefSeq" id="XP_014679199.1"/>
    </source>
</evidence>
<feature type="region of interest" description="Disordered" evidence="6">
    <location>
        <begin position="93"/>
        <end position="125"/>
    </location>
</feature>
<organism evidence="9 12">
    <name type="scientific">Priapulus caudatus</name>
    <name type="common">Priapulid worm</name>
    <dbReference type="NCBI Taxonomy" id="37621"/>
    <lineage>
        <taxon>Eukaryota</taxon>
        <taxon>Metazoa</taxon>
        <taxon>Ecdysozoa</taxon>
        <taxon>Scalidophora</taxon>
        <taxon>Priapulida</taxon>
        <taxon>Priapulimorpha</taxon>
        <taxon>Priapulimorphida</taxon>
        <taxon>Priapulidae</taxon>
        <taxon>Priapulus</taxon>
    </lineage>
</organism>
<feature type="region of interest" description="Disordered" evidence="6">
    <location>
        <begin position="132"/>
        <end position="151"/>
    </location>
</feature>
<dbReference type="Pfam" id="PF00240">
    <property type="entry name" value="ubiquitin"/>
    <property type="match status" value="1"/>
</dbReference>
<feature type="domain" description="Ubiquitin-like" evidence="8">
    <location>
        <begin position="6"/>
        <end position="68"/>
    </location>
</feature>
<dbReference type="PANTHER" id="PTHR12943:SF27">
    <property type="entry name" value="HOMOCYSTEINE-INDUCED ENDOPLASMIC RETICULUM PROTEIN, ISOFORM A"/>
    <property type="match status" value="1"/>
</dbReference>
<feature type="transmembrane region" description="Helical" evidence="7">
    <location>
        <begin position="274"/>
        <end position="296"/>
    </location>
</feature>